<sequence length="254" mass="29663">MQVDPSNYILNVNCLEELDFHHVRERLQSNSLVIIRGLVSKHEIEKSIFKIKKSFRKENDNPTIGESPKDIQKNFQKLMVGGNSHSGLYLTRLFRTFYNPMWEEDIFEMHNIYKLMIKIRNLCSNYPEEFAISKIEDNGLWSATRIHQYPTGGGYFTKHKDTVLTTVAKENNISFYQVILNMTKLGRDFESGGAFVEIEGKKIMFEREFDIGDIIIYDERTFHGVDEIDIKKNLNLDKICGRITAFVSLYKDIK</sequence>
<accession>A0A9D9BUG2</accession>
<proteinExistence type="predicted"/>
<evidence type="ECO:0008006" key="3">
    <source>
        <dbReference type="Google" id="ProtNLM"/>
    </source>
</evidence>
<dbReference type="Proteomes" id="UP000668060">
    <property type="component" value="Unassembled WGS sequence"/>
</dbReference>
<organism evidence="1 2">
    <name type="scientific">Prochlorococcus marinus CUG1433</name>
    <dbReference type="NCBI Taxonomy" id="2774506"/>
    <lineage>
        <taxon>Bacteria</taxon>
        <taxon>Bacillati</taxon>
        <taxon>Cyanobacteriota</taxon>
        <taxon>Cyanophyceae</taxon>
        <taxon>Synechococcales</taxon>
        <taxon>Prochlorococcaceae</taxon>
        <taxon>Prochlorococcus</taxon>
    </lineage>
</organism>
<evidence type="ECO:0000313" key="2">
    <source>
        <dbReference type="Proteomes" id="UP000668060"/>
    </source>
</evidence>
<name>A0A9D9BUG2_PROMR</name>
<gene>
    <name evidence="1" type="ORF">JJ842_04565</name>
</gene>
<dbReference type="AlphaFoldDB" id="A0A9D9BUG2"/>
<reference evidence="1" key="1">
    <citation type="journal article" date="2021" name="Front. Mar. Sci.">
        <title>Genomes of Diverse Isolates of Prochlorococcus High-Light-Adapted Clade II in the Western Pacific Ocean.</title>
        <authorList>
            <person name="Yan W."/>
            <person name="Feng X."/>
            <person name="Zhang W."/>
            <person name="Nawaz M.Z."/>
            <person name="Luo T."/>
            <person name="Zhang R."/>
            <person name="Jiao N."/>
        </authorList>
    </citation>
    <scope>NUCLEOTIDE SEQUENCE</scope>
    <source>
        <strain evidence="1">CUG1433</strain>
    </source>
</reference>
<dbReference type="EMBL" id="JAEPLN010000001">
    <property type="protein sequence ID" value="MBO6971184.1"/>
    <property type="molecule type" value="Genomic_DNA"/>
</dbReference>
<protein>
    <recommendedName>
        <fullName evidence="3">Prolyl 4-hydroxylase alpha subunit Fe(2+) 2OG dioxygenase domain-containing protein</fullName>
    </recommendedName>
</protein>
<comment type="caution">
    <text evidence="1">The sequence shown here is derived from an EMBL/GenBank/DDBJ whole genome shotgun (WGS) entry which is preliminary data.</text>
</comment>
<evidence type="ECO:0000313" key="1">
    <source>
        <dbReference type="EMBL" id="MBO6971184.1"/>
    </source>
</evidence>